<accession>A0AAD6AHS8</accession>
<dbReference type="EMBL" id="JAPTMU010000021">
    <property type="protein sequence ID" value="KAJ4925639.1"/>
    <property type="molecule type" value="Genomic_DNA"/>
</dbReference>
<protein>
    <submittedName>
        <fullName evidence="2">Uncharacterized protein</fullName>
    </submittedName>
</protein>
<reference evidence="2" key="1">
    <citation type="submission" date="2022-11" db="EMBL/GenBank/DDBJ databases">
        <title>Chromosome-level genome of Pogonophryne albipinna.</title>
        <authorList>
            <person name="Jo E."/>
        </authorList>
    </citation>
    <scope>NUCLEOTIDE SEQUENCE</scope>
    <source>
        <strain evidence="2">SGF0006</strain>
        <tissue evidence="2">Muscle</tissue>
    </source>
</reference>
<proteinExistence type="predicted"/>
<dbReference type="Proteomes" id="UP001219934">
    <property type="component" value="Unassembled WGS sequence"/>
</dbReference>
<feature type="region of interest" description="Disordered" evidence="1">
    <location>
        <begin position="116"/>
        <end position="135"/>
    </location>
</feature>
<dbReference type="AlphaFoldDB" id="A0AAD6AHS8"/>
<feature type="compositionally biased region" description="Polar residues" evidence="1">
    <location>
        <begin position="16"/>
        <end position="38"/>
    </location>
</feature>
<gene>
    <name evidence="2" type="ORF">JOQ06_018364</name>
</gene>
<keyword evidence="3" id="KW-1185">Reference proteome</keyword>
<feature type="region of interest" description="Disordered" evidence="1">
    <location>
        <begin position="16"/>
        <end position="58"/>
    </location>
</feature>
<evidence type="ECO:0000313" key="2">
    <source>
        <dbReference type="EMBL" id="KAJ4925639.1"/>
    </source>
</evidence>
<organism evidence="2 3">
    <name type="scientific">Pogonophryne albipinna</name>
    <dbReference type="NCBI Taxonomy" id="1090488"/>
    <lineage>
        <taxon>Eukaryota</taxon>
        <taxon>Metazoa</taxon>
        <taxon>Chordata</taxon>
        <taxon>Craniata</taxon>
        <taxon>Vertebrata</taxon>
        <taxon>Euteleostomi</taxon>
        <taxon>Actinopterygii</taxon>
        <taxon>Neopterygii</taxon>
        <taxon>Teleostei</taxon>
        <taxon>Neoteleostei</taxon>
        <taxon>Acanthomorphata</taxon>
        <taxon>Eupercaria</taxon>
        <taxon>Perciformes</taxon>
        <taxon>Notothenioidei</taxon>
        <taxon>Pogonophryne</taxon>
    </lineage>
</organism>
<evidence type="ECO:0000256" key="1">
    <source>
        <dbReference type="SAM" id="MobiDB-lite"/>
    </source>
</evidence>
<sequence length="135" mass="14360">MSRFEDLKHIIKAKSNTVAAAKSRQSGWQQIADSVNAQQEKKDQRKTGGGPPPAECTPAEELALSNNEGRPLMVGVEGGFSTDPGGSISHHLFIQDDGENVQCLDDDDTLSVYSESALAEEGTLPPPQPAWALGS</sequence>
<name>A0AAD6AHS8_9TELE</name>
<comment type="caution">
    <text evidence="2">The sequence shown here is derived from an EMBL/GenBank/DDBJ whole genome shotgun (WGS) entry which is preliminary data.</text>
</comment>
<evidence type="ECO:0000313" key="3">
    <source>
        <dbReference type="Proteomes" id="UP001219934"/>
    </source>
</evidence>